<feature type="domain" description="Tubby C-terminal" evidence="3">
    <location>
        <begin position="240"/>
        <end position="331"/>
    </location>
</feature>
<comment type="similarity">
    <text evidence="1">Belongs to the TUB family.</text>
</comment>
<dbReference type="Gene3D" id="3.20.90.10">
    <property type="entry name" value="Tubby Protein, Chain A"/>
    <property type="match status" value="1"/>
</dbReference>
<evidence type="ECO:0000259" key="3">
    <source>
        <dbReference type="Pfam" id="PF01167"/>
    </source>
</evidence>
<name>A0AB34IUN9_PRYPA</name>
<dbReference type="AlphaFoldDB" id="A0AB34IUN9"/>
<dbReference type="InterPro" id="IPR000007">
    <property type="entry name" value="Tubby_C"/>
</dbReference>
<comment type="caution">
    <text evidence="4">The sequence shown here is derived from an EMBL/GenBank/DDBJ whole genome shotgun (WGS) entry which is preliminary data.</text>
</comment>
<dbReference type="Proteomes" id="UP001515480">
    <property type="component" value="Unassembled WGS sequence"/>
</dbReference>
<reference evidence="4 5" key="1">
    <citation type="journal article" date="2024" name="Science">
        <title>Giant polyketide synthase enzymes in the biosynthesis of giant marine polyether toxins.</title>
        <authorList>
            <person name="Fallon T.R."/>
            <person name="Shende V.V."/>
            <person name="Wierzbicki I.H."/>
            <person name="Pendleton A.L."/>
            <person name="Watervoot N.F."/>
            <person name="Auber R.P."/>
            <person name="Gonzalez D.J."/>
            <person name="Wisecaver J.H."/>
            <person name="Moore B.S."/>
        </authorList>
    </citation>
    <scope>NUCLEOTIDE SEQUENCE [LARGE SCALE GENOMIC DNA]</scope>
    <source>
        <strain evidence="4 5">12B1</strain>
    </source>
</reference>
<dbReference type="PANTHER" id="PTHR16517:SF7">
    <property type="entry name" value="PROTEIN KING TUBBY"/>
    <property type="match status" value="1"/>
</dbReference>
<feature type="region of interest" description="Disordered" evidence="2">
    <location>
        <begin position="1"/>
        <end position="53"/>
    </location>
</feature>
<dbReference type="InterPro" id="IPR025659">
    <property type="entry name" value="Tubby-like_C"/>
</dbReference>
<dbReference type="SUPFAM" id="SSF54518">
    <property type="entry name" value="Tubby C-terminal domain-like"/>
    <property type="match status" value="1"/>
</dbReference>
<dbReference type="EMBL" id="JBGBPQ010000017">
    <property type="protein sequence ID" value="KAL1507727.1"/>
    <property type="molecule type" value="Genomic_DNA"/>
</dbReference>
<accession>A0AB34IUN9</accession>
<evidence type="ECO:0000256" key="1">
    <source>
        <dbReference type="ARBA" id="ARBA00007129"/>
    </source>
</evidence>
<organism evidence="4 5">
    <name type="scientific">Prymnesium parvum</name>
    <name type="common">Toxic golden alga</name>
    <dbReference type="NCBI Taxonomy" id="97485"/>
    <lineage>
        <taxon>Eukaryota</taxon>
        <taxon>Haptista</taxon>
        <taxon>Haptophyta</taxon>
        <taxon>Prymnesiophyceae</taxon>
        <taxon>Prymnesiales</taxon>
        <taxon>Prymnesiaceae</taxon>
        <taxon>Prymnesium</taxon>
    </lineage>
</organism>
<sequence length="336" mass="35440">MESDGSASPSPSPRRKKPDLKVVTDMPDSPLAPAAPLAPAPGRPAGQVTPTAGRAPSFSIVDAASGLSPGISSVCLTPQPFTIDMPSPGTFDPMLEHFLKPLEGETALCACTMERTPRAFRLRLEAGNVLLLTARRARGDFEISAADGTRIAALVRTREKAPAVASFVLRRVTASAPLPELAAMLLDEREIAPSASLPRVNAMRVVTAAVEGGGEAFSAPLAQLVGRAEGELQAAVRAPPSAKKEGLLELHSRMPQWDAKRELLTLDFPTGRASLASVQNFQLVAANDDPLLRSPTVLVHGLIACEGEVEHFSLDFRAPLSPLIAFAVCLAAQGWQ</sequence>
<dbReference type="PANTHER" id="PTHR16517">
    <property type="entry name" value="TUBBY-RELATED"/>
    <property type="match status" value="1"/>
</dbReference>
<proteinExistence type="inferred from homology"/>
<protein>
    <recommendedName>
        <fullName evidence="3">Tubby C-terminal domain-containing protein</fullName>
    </recommendedName>
</protein>
<keyword evidence="5" id="KW-1185">Reference proteome</keyword>
<dbReference type="Pfam" id="PF01167">
    <property type="entry name" value="Tub"/>
    <property type="match status" value="1"/>
</dbReference>
<gene>
    <name evidence="4" type="ORF">AB1Y20_007340</name>
</gene>
<evidence type="ECO:0000313" key="5">
    <source>
        <dbReference type="Proteomes" id="UP001515480"/>
    </source>
</evidence>
<evidence type="ECO:0000313" key="4">
    <source>
        <dbReference type="EMBL" id="KAL1507727.1"/>
    </source>
</evidence>
<evidence type="ECO:0000256" key="2">
    <source>
        <dbReference type="SAM" id="MobiDB-lite"/>
    </source>
</evidence>